<evidence type="ECO:0000256" key="1">
    <source>
        <dbReference type="SAM" id="MobiDB-lite"/>
    </source>
</evidence>
<evidence type="ECO:0000313" key="2">
    <source>
        <dbReference type="EMBL" id="PCD22207.1"/>
    </source>
</evidence>
<feature type="region of interest" description="Disordered" evidence="1">
    <location>
        <begin position="1"/>
        <end position="42"/>
    </location>
</feature>
<dbReference type="Proteomes" id="UP000219602">
    <property type="component" value="Chromosome RC"/>
</dbReference>
<dbReference type="PANTHER" id="PTHR38166">
    <property type="entry name" value="C2H2-TYPE DOMAIN-CONTAINING PROTEIN-RELATED"/>
    <property type="match status" value="1"/>
</dbReference>
<comment type="caution">
    <text evidence="2">The sequence shown here is derived from an EMBL/GenBank/DDBJ whole genome shotgun (WGS) entry which is preliminary data.</text>
</comment>
<feature type="compositionally biased region" description="Low complexity" evidence="1">
    <location>
        <begin position="15"/>
        <end position="25"/>
    </location>
</feature>
<evidence type="ECO:0000313" key="3">
    <source>
        <dbReference type="Proteomes" id="UP000219602"/>
    </source>
</evidence>
<name>A0A2H3FSC5_FUSOX</name>
<reference evidence="2 3" key="2">
    <citation type="journal article" date="2017" name="Sci. Rep.">
        <title>A mobile pathogenicity chromosome in Fusarium oxysporum for infection of multiple cucurbit species.</title>
        <authorList>
            <person name="van Dam P."/>
            <person name="Fokkens L."/>
            <person name="Ayukawa Y."/>
            <person name="van der Gragt M."/>
            <person name="Ter Horst A."/>
            <person name="Brankovics B."/>
            <person name="Houterman P.M."/>
            <person name="Arie T."/>
            <person name="Rep M."/>
        </authorList>
    </citation>
    <scope>NUCLEOTIDE SEQUENCE [LARGE SCALE GENOMIC DNA]</scope>
    <source>
        <strain evidence="2 3">Forc016</strain>
    </source>
</reference>
<sequence>MTGLISRNPTSGLQESMSSSDGYSSSEDDVSGDESCCEGQPGESAFYTNKKIEDAVKHISSQAFQHFSKATPSSAPSHEPGHFKCPFYASNPEKYRDCLARHDLRSVESVIRHMQRHHKRPPYCPRCSKTFETVAECDTHIVKNKCKTEPLEIPDGVNHYQASQLENKTTSNDCTDLRPKQRWEYIYKLVFRESQSYPSATMDTEDEKRVLQARVFWEAHGWELVNGYFHIGSGLEIEVKDEVYEACLKTLVERVVDQGLILDELGWILLEESDTGTCS</sequence>
<feature type="compositionally biased region" description="Polar residues" evidence="1">
    <location>
        <begin position="1"/>
        <end position="14"/>
    </location>
</feature>
<dbReference type="AlphaFoldDB" id="A0A2H3FSC5"/>
<protein>
    <recommendedName>
        <fullName evidence="4">C2H2-type domain-containing protein</fullName>
    </recommendedName>
</protein>
<dbReference type="PANTHER" id="PTHR38166:SF1">
    <property type="entry name" value="C2H2-TYPE DOMAIN-CONTAINING PROTEIN"/>
    <property type="match status" value="1"/>
</dbReference>
<organism evidence="2 3">
    <name type="scientific">Fusarium oxysporum f. sp. radicis-cucumerinum</name>
    <dbReference type="NCBI Taxonomy" id="327505"/>
    <lineage>
        <taxon>Eukaryota</taxon>
        <taxon>Fungi</taxon>
        <taxon>Dikarya</taxon>
        <taxon>Ascomycota</taxon>
        <taxon>Pezizomycotina</taxon>
        <taxon>Sordariomycetes</taxon>
        <taxon>Hypocreomycetidae</taxon>
        <taxon>Hypocreales</taxon>
        <taxon>Nectriaceae</taxon>
        <taxon>Fusarium</taxon>
        <taxon>Fusarium oxysporum species complex</taxon>
    </lineage>
</organism>
<evidence type="ECO:0008006" key="4">
    <source>
        <dbReference type="Google" id="ProtNLM"/>
    </source>
</evidence>
<dbReference type="EMBL" id="MABQ02000012">
    <property type="protein sequence ID" value="PCD22207.1"/>
    <property type="molecule type" value="Genomic_DNA"/>
</dbReference>
<reference evidence="2 3" key="1">
    <citation type="journal article" date="2016" name="Environ. Microbiol.">
        <title>Effector profiles distinguish formae speciales of Fusarium oxysporum.</title>
        <authorList>
            <person name="van Dam P."/>
            <person name="Fokkens L."/>
            <person name="Schmidt S.M."/>
            <person name="Linmans J.H."/>
            <person name="Kistler H.C."/>
            <person name="Ma L.J."/>
            <person name="Rep M."/>
        </authorList>
    </citation>
    <scope>NUCLEOTIDE SEQUENCE [LARGE SCALE GENOMIC DNA]</scope>
    <source>
        <strain evidence="2 3">Forc016</strain>
    </source>
</reference>
<accession>A0A2H3FSC5</accession>
<gene>
    <name evidence="2" type="ORF">AU210_015999</name>
</gene>
<proteinExistence type="predicted"/>
<feature type="compositionally biased region" description="Acidic residues" evidence="1">
    <location>
        <begin position="26"/>
        <end position="36"/>
    </location>
</feature>